<name>A0A4Z2HUS6_9TELE</name>
<evidence type="ECO:0000256" key="1">
    <source>
        <dbReference type="SAM" id="MobiDB-lite"/>
    </source>
</evidence>
<accession>A0A4Z2HUS6</accession>
<feature type="compositionally biased region" description="Polar residues" evidence="1">
    <location>
        <begin position="1"/>
        <end position="19"/>
    </location>
</feature>
<evidence type="ECO:0000313" key="3">
    <source>
        <dbReference type="Proteomes" id="UP000314294"/>
    </source>
</evidence>
<keyword evidence="3" id="KW-1185">Reference proteome</keyword>
<dbReference type="EMBL" id="SRLO01000185">
    <property type="protein sequence ID" value="TNN68713.1"/>
    <property type="molecule type" value="Genomic_DNA"/>
</dbReference>
<proteinExistence type="predicted"/>
<evidence type="ECO:0000313" key="2">
    <source>
        <dbReference type="EMBL" id="TNN68713.1"/>
    </source>
</evidence>
<sequence length="105" mass="11517">MATVSTQRPEARQLSSSALQPFEGRRDAGVALGGEMSATPLVQTDDTFETLWLFFCGREYNPAPELELSRRRHSGQFGSTRFTVERSTLLHPASLGPSSLTSICI</sequence>
<organism evidence="2 3">
    <name type="scientific">Liparis tanakae</name>
    <name type="common">Tanaka's snailfish</name>
    <dbReference type="NCBI Taxonomy" id="230148"/>
    <lineage>
        <taxon>Eukaryota</taxon>
        <taxon>Metazoa</taxon>
        <taxon>Chordata</taxon>
        <taxon>Craniata</taxon>
        <taxon>Vertebrata</taxon>
        <taxon>Euteleostomi</taxon>
        <taxon>Actinopterygii</taxon>
        <taxon>Neopterygii</taxon>
        <taxon>Teleostei</taxon>
        <taxon>Neoteleostei</taxon>
        <taxon>Acanthomorphata</taxon>
        <taxon>Eupercaria</taxon>
        <taxon>Perciformes</taxon>
        <taxon>Cottioidei</taxon>
        <taxon>Cottales</taxon>
        <taxon>Liparidae</taxon>
        <taxon>Liparis</taxon>
    </lineage>
</organism>
<comment type="caution">
    <text evidence="2">The sequence shown here is derived from an EMBL/GenBank/DDBJ whole genome shotgun (WGS) entry which is preliminary data.</text>
</comment>
<reference evidence="2 3" key="1">
    <citation type="submission" date="2019-03" db="EMBL/GenBank/DDBJ databases">
        <title>First draft genome of Liparis tanakae, snailfish: a comprehensive survey of snailfish specific genes.</title>
        <authorList>
            <person name="Kim W."/>
            <person name="Song I."/>
            <person name="Jeong J.-H."/>
            <person name="Kim D."/>
            <person name="Kim S."/>
            <person name="Ryu S."/>
            <person name="Song J.Y."/>
            <person name="Lee S.K."/>
        </authorList>
    </citation>
    <scope>NUCLEOTIDE SEQUENCE [LARGE SCALE GENOMIC DNA]</scope>
    <source>
        <tissue evidence="2">Muscle</tissue>
    </source>
</reference>
<gene>
    <name evidence="2" type="ORF">EYF80_021025</name>
</gene>
<protein>
    <submittedName>
        <fullName evidence="2">Uncharacterized protein</fullName>
    </submittedName>
</protein>
<feature type="region of interest" description="Disordered" evidence="1">
    <location>
        <begin position="1"/>
        <end position="22"/>
    </location>
</feature>
<dbReference type="AlphaFoldDB" id="A0A4Z2HUS6"/>
<dbReference type="Proteomes" id="UP000314294">
    <property type="component" value="Unassembled WGS sequence"/>
</dbReference>